<accession>A0A0F9PW17</accession>
<feature type="non-terminal residue" evidence="2">
    <location>
        <position position="1"/>
    </location>
</feature>
<reference evidence="2" key="1">
    <citation type="journal article" date="2015" name="Nature">
        <title>Complex archaea that bridge the gap between prokaryotes and eukaryotes.</title>
        <authorList>
            <person name="Spang A."/>
            <person name="Saw J.H."/>
            <person name="Jorgensen S.L."/>
            <person name="Zaremba-Niedzwiedzka K."/>
            <person name="Martijn J."/>
            <person name="Lind A.E."/>
            <person name="van Eijk R."/>
            <person name="Schleper C."/>
            <person name="Guy L."/>
            <person name="Ettema T.J."/>
        </authorList>
    </citation>
    <scope>NUCLEOTIDE SEQUENCE</scope>
</reference>
<dbReference type="AlphaFoldDB" id="A0A0F9PW17"/>
<comment type="caution">
    <text evidence="2">The sequence shown here is derived from an EMBL/GenBank/DDBJ whole genome shotgun (WGS) entry which is preliminary data.</text>
</comment>
<evidence type="ECO:0000313" key="2">
    <source>
        <dbReference type="EMBL" id="KKM97392.1"/>
    </source>
</evidence>
<protein>
    <submittedName>
        <fullName evidence="2">Uncharacterized protein</fullName>
    </submittedName>
</protein>
<feature type="region of interest" description="Disordered" evidence="1">
    <location>
        <begin position="29"/>
        <end position="64"/>
    </location>
</feature>
<dbReference type="EMBL" id="LAZR01005752">
    <property type="protein sequence ID" value="KKM97392.1"/>
    <property type="molecule type" value="Genomic_DNA"/>
</dbReference>
<name>A0A0F9PW17_9ZZZZ</name>
<evidence type="ECO:0000256" key="1">
    <source>
        <dbReference type="SAM" id="MobiDB-lite"/>
    </source>
</evidence>
<organism evidence="2">
    <name type="scientific">marine sediment metagenome</name>
    <dbReference type="NCBI Taxonomy" id="412755"/>
    <lineage>
        <taxon>unclassified sequences</taxon>
        <taxon>metagenomes</taxon>
        <taxon>ecological metagenomes</taxon>
    </lineage>
</organism>
<sequence>LRDFQKMALITHRQYHAERLVEQLAKEQELLAGAEEQGNQPDEGGEDFGGGGDVGEEFTAGDQF</sequence>
<gene>
    <name evidence="2" type="ORF">LCGC14_1168440</name>
</gene>
<proteinExistence type="predicted"/>